<dbReference type="EMBL" id="BPQP01000065">
    <property type="protein sequence ID" value="GJD96612.1"/>
    <property type="molecule type" value="Genomic_DNA"/>
</dbReference>
<sequence length="281" mass="31311">MTNIAAPHLNRRLTGMLRRLVFGRVPKLFDTAYYLKTHPDAAASWLDPYLHYILVGGRRGYDPNDNFDTAFYRTQIKTRGNPLRHYIEIGAAMGLDPHPQFSTFSYLGRYPDVAANKANPLQHYREHGRPERRIADQSTLLPRAIVALAGIPSAHHWMLPAQGVHQFSLALLRSPPNGSTAEPILRLRVSISLDFDAVDGVAEVITRFSTGVQDTVVLTLNADPVRGGGVPSLILALDHCYVYPIADDGKRIVRYTQAVVWDVRPSTPRVMSTLPNGTLRI</sequence>
<proteinExistence type="predicted"/>
<reference evidence="1" key="1">
    <citation type="journal article" date="2021" name="Front. Microbiol.">
        <title>Comprehensive Comparative Genomics and Phenotyping of Methylobacterium Species.</title>
        <authorList>
            <person name="Alessa O."/>
            <person name="Ogura Y."/>
            <person name="Fujitani Y."/>
            <person name="Takami H."/>
            <person name="Hayashi T."/>
            <person name="Sahin N."/>
            <person name="Tani A."/>
        </authorList>
    </citation>
    <scope>NUCLEOTIDE SEQUENCE</scope>
    <source>
        <strain evidence="1">DSM 19015</strain>
    </source>
</reference>
<evidence type="ECO:0000313" key="1">
    <source>
        <dbReference type="EMBL" id="GJD96612.1"/>
    </source>
</evidence>
<reference evidence="1" key="2">
    <citation type="submission" date="2021-08" db="EMBL/GenBank/DDBJ databases">
        <authorList>
            <person name="Tani A."/>
            <person name="Ola A."/>
            <person name="Ogura Y."/>
            <person name="Katsura K."/>
            <person name="Hayashi T."/>
        </authorList>
    </citation>
    <scope>NUCLEOTIDE SEQUENCE</scope>
    <source>
        <strain evidence="1">DSM 19015</strain>
    </source>
</reference>
<accession>A0ABQ4S4C7</accession>
<organism evidence="1 2">
    <name type="scientific">Methylobacterium iners</name>
    <dbReference type="NCBI Taxonomy" id="418707"/>
    <lineage>
        <taxon>Bacteria</taxon>
        <taxon>Pseudomonadati</taxon>
        <taxon>Pseudomonadota</taxon>
        <taxon>Alphaproteobacteria</taxon>
        <taxon>Hyphomicrobiales</taxon>
        <taxon>Methylobacteriaceae</taxon>
        <taxon>Methylobacterium</taxon>
    </lineage>
</organism>
<keyword evidence="2" id="KW-1185">Reference proteome</keyword>
<protein>
    <submittedName>
        <fullName evidence="1">Uncharacterized protein</fullName>
    </submittedName>
</protein>
<dbReference type="RefSeq" id="WP_238245711.1">
    <property type="nucleotide sequence ID" value="NZ_BPQP01000065.1"/>
</dbReference>
<dbReference type="Proteomes" id="UP001055125">
    <property type="component" value="Unassembled WGS sequence"/>
</dbReference>
<comment type="caution">
    <text evidence="1">The sequence shown here is derived from an EMBL/GenBank/DDBJ whole genome shotgun (WGS) entry which is preliminary data.</text>
</comment>
<gene>
    <name evidence="1" type="ORF">OCOJLMKI_3835</name>
</gene>
<evidence type="ECO:0000313" key="2">
    <source>
        <dbReference type="Proteomes" id="UP001055125"/>
    </source>
</evidence>
<name>A0ABQ4S4C7_9HYPH</name>